<dbReference type="RefSeq" id="XP_003677057.1">
    <property type="nucleotide sequence ID" value="XM_003677009.1"/>
</dbReference>
<name>G0VGT1_NAUCA</name>
<evidence type="ECO:0000256" key="11">
    <source>
        <dbReference type="ARBA" id="ARBA00023242"/>
    </source>
</evidence>
<dbReference type="GO" id="GO:0005737">
    <property type="term" value="C:cytoplasm"/>
    <property type="evidence" value="ECO:0007669"/>
    <property type="project" value="TreeGrafter"/>
</dbReference>
<dbReference type="InterPro" id="IPR003613">
    <property type="entry name" value="Ubox_domain"/>
</dbReference>
<feature type="compositionally biased region" description="Basic and acidic residues" evidence="13">
    <location>
        <begin position="152"/>
        <end position="163"/>
    </location>
</feature>
<dbReference type="STRING" id="1064592.G0VGT1"/>
<dbReference type="eggNOG" id="KOG0289">
    <property type="taxonomic scope" value="Eukaryota"/>
</dbReference>
<keyword evidence="6 12" id="KW-0808">Transferase</keyword>
<dbReference type="AlphaFoldDB" id="G0VGT1"/>
<dbReference type="GO" id="GO:0070534">
    <property type="term" value="P:protein K63-linked ubiquitination"/>
    <property type="evidence" value="ECO:0007669"/>
    <property type="project" value="UniProtKB-UniRule"/>
</dbReference>
<dbReference type="GO" id="GO:0000974">
    <property type="term" value="C:Prp19 complex"/>
    <property type="evidence" value="ECO:0007669"/>
    <property type="project" value="UniProtKB-UniRule"/>
</dbReference>
<dbReference type="InterPro" id="IPR013083">
    <property type="entry name" value="Znf_RING/FYVE/PHD"/>
</dbReference>
<accession>G0VGT1</accession>
<evidence type="ECO:0000256" key="5">
    <source>
        <dbReference type="ARBA" id="ARBA00022664"/>
    </source>
</evidence>
<protein>
    <recommendedName>
        <fullName evidence="12">Pre-mRNA-processing factor 19</fullName>
        <ecNumber evidence="12">2.3.2.27</ecNumber>
    </recommendedName>
</protein>
<keyword evidence="4" id="KW-0853">WD repeat</keyword>
<evidence type="ECO:0000256" key="9">
    <source>
        <dbReference type="ARBA" id="ARBA00022786"/>
    </source>
</evidence>
<evidence type="ECO:0000256" key="13">
    <source>
        <dbReference type="SAM" id="MobiDB-lite"/>
    </source>
</evidence>
<keyword evidence="11 12" id="KW-0539">Nucleus</keyword>
<dbReference type="GO" id="GO:0061630">
    <property type="term" value="F:ubiquitin protein ligase activity"/>
    <property type="evidence" value="ECO:0007669"/>
    <property type="project" value="UniProtKB-UniRule"/>
</dbReference>
<dbReference type="InterPro" id="IPR055340">
    <property type="entry name" value="RING-Ubox_PRP19"/>
</dbReference>
<dbReference type="Gene3D" id="3.30.40.10">
    <property type="entry name" value="Zinc/RING finger domain, C3HC4 (zinc finger)"/>
    <property type="match status" value="1"/>
</dbReference>
<dbReference type="HOGENOM" id="CLU_133954_0_0_1"/>
<dbReference type="InParanoid" id="G0VGT1"/>
<keyword evidence="12" id="KW-0227">DNA damage</keyword>
<dbReference type="Proteomes" id="UP000001640">
    <property type="component" value="Chromosome 6"/>
</dbReference>
<feature type="region of interest" description="Disordered" evidence="13">
    <location>
        <begin position="144"/>
        <end position="172"/>
    </location>
</feature>
<dbReference type="EC" id="2.3.2.27" evidence="12"/>
<comment type="subcellular location">
    <subcellularLocation>
        <location evidence="1 12">Nucleus</location>
    </subcellularLocation>
</comment>
<keyword evidence="9 12" id="KW-0833">Ubl conjugation pathway</keyword>
<evidence type="ECO:0000313" key="15">
    <source>
        <dbReference type="EMBL" id="CCC70702.1"/>
    </source>
</evidence>
<dbReference type="GeneID" id="96904350"/>
<gene>
    <name evidence="15" type="primary">NCAS0F02180</name>
    <name evidence="15" type="ordered locus">NCAS_0F02180</name>
</gene>
<evidence type="ECO:0000256" key="7">
    <source>
        <dbReference type="ARBA" id="ARBA00022728"/>
    </source>
</evidence>
<proteinExistence type="inferred from homology"/>
<keyword evidence="5 12" id="KW-0507">mRNA processing</keyword>
<reference key="2">
    <citation type="submission" date="2011-08" db="EMBL/GenBank/DDBJ databases">
        <title>Genome sequence of Naumovozyma castellii.</title>
        <authorList>
            <person name="Gordon J.L."/>
            <person name="Armisen D."/>
            <person name="Proux-Wera E."/>
            <person name="OhEigeartaigh S.S."/>
            <person name="Byrne K.P."/>
            <person name="Wolfe K.H."/>
        </authorList>
    </citation>
    <scope>NUCLEOTIDE SEQUENCE</scope>
    <source>
        <strain>Type strain:CBS 4309</strain>
    </source>
</reference>
<organism evidence="15 16">
    <name type="scientific">Naumovozyma castellii</name>
    <name type="common">Yeast</name>
    <name type="synonym">Saccharomyces castellii</name>
    <dbReference type="NCBI Taxonomy" id="27288"/>
    <lineage>
        <taxon>Eukaryota</taxon>
        <taxon>Fungi</taxon>
        <taxon>Dikarya</taxon>
        <taxon>Ascomycota</taxon>
        <taxon>Saccharomycotina</taxon>
        <taxon>Saccharomycetes</taxon>
        <taxon>Saccharomycetales</taxon>
        <taxon>Saccharomycetaceae</taxon>
        <taxon>Naumovozyma</taxon>
    </lineage>
</organism>
<dbReference type="GO" id="GO:0000398">
    <property type="term" value="P:mRNA splicing, via spliceosome"/>
    <property type="evidence" value="ECO:0007669"/>
    <property type="project" value="InterPro"/>
</dbReference>
<comment type="function">
    <text evidence="12">Ubiquitin-protein ligase which is mainly involved pre-mRNA splicing and DNA repair. Required for pre-mRNA splicing as component of the spliceosome.</text>
</comment>
<evidence type="ECO:0000256" key="6">
    <source>
        <dbReference type="ARBA" id="ARBA00022679"/>
    </source>
</evidence>
<comment type="catalytic activity">
    <reaction evidence="12">
        <text>S-ubiquitinyl-[E2 ubiquitin-conjugating enzyme]-L-cysteine + [acceptor protein]-L-lysine = [E2 ubiquitin-conjugating enzyme]-L-cysteine + N(6)-ubiquitinyl-[acceptor protein]-L-lysine.</text>
        <dbReference type="EC" id="2.3.2.27"/>
    </reaction>
</comment>
<sequence length="172" mass="19331">MFCAISGKPAKVPVVSLKSKCVFEKSLIEQYINETGKDPITNELITKDDLMELSQNPQQTALTNTLNSATLNSNYSIPNLLSTLQNEWDAIMLENFKLRKANDELAKNLSTALYEIDAAKIVAAKAMKERDQIIQELNEVTKAIGMDESDEENNKEPTPEVKPTRKRTRSKK</sequence>
<dbReference type="SUPFAM" id="SSF57850">
    <property type="entry name" value="RING/U-box"/>
    <property type="match status" value="1"/>
</dbReference>
<evidence type="ECO:0000256" key="1">
    <source>
        <dbReference type="ARBA" id="ARBA00004123"/>
    </source>
</evidence>
<evidence type="ECO:0000256" key="4">
    <source>
        <dbReference type="ARBA" id="ARBA00022574"/>
    </source>
</evidence>
<feature type="domain" description="U-box" evidence="14">
    <location>
        <begin position="1"/>
        <end position="69"/>
    </location>
</feature>
<dbReference type="FunFam" id="3.30.40.10:FF:000027">
    <property type="entry name" value="Pre-mRNA-processing factor 19, putative"/>
    <property type="match status" value="1"/>
</dbReference>
<keyword evidence="12" id="KW-0234">DNA repair</keyword>
<keyword evidence="7 12" id="KW-0747">Spliceosome</keyword>
<dbReference type="InterPro" id="IPR038959">
    <property type="entry name" value="Prp19"/>
</dbReference>
<dbReference type="CDD" id="cd16656">
    <property type="entry name" value="RING-Ubox_PRP19"/>
    <property type="match status" value="1"/>
</dbReference>
<evidence type="ECO:0000256" key="3">
    <source>
        <dbReference type="ARBA" id="ARBA00006388"/>
    </source>
</evidence>
<comment type="similarity">
    <text evidence="3 12">Belongs to the WD repeat PRP19 family.</text>
</comment>
<evidence type="ECO:0000256" key="12">
    <source>
        <dbReference type="RuleBase" id="RU367101"/>
    </source>
</evidence>
<dbReference type="OMA" id="HENDLIE"/>
<dbReference type="SMART" id="SM00504">
    <property type="entry name" value="Ubox"/>
    <property type="match status" value="1"/>
</dbReference>
<keyword evidence="10 12" id="KW-0508">mRNA splicing</keyword>
<dbReference type="PANTHER" id="PTHR43995">
    <property type="entry name" value="PRE-MRNA-PROCESSING FACTOR 19"/>
    <property type="match status" value="1"/>
</dbReference>
<dbReference type="InterPro" id="IPR013915">
    <property type="entry name" value="Prp19_cc"/>
</dbReference>
<keyword evidence="8" id="KW-0677">Repeat</keyword>
<comment type="subunit">
    <text evidence="12">Homotetramer.</text>
</comment>
<dbReference type="EMBL" id="HE576757">
    <property type="protein sequence ID" value="CCC70702.1"/>
    <property type="molecule type" value="Genomic_DNA"/>
</dbReference>
<dbReference type="UniPathway" id="UPA00143"/>
<dbReference type="OrthoDB" id="687049at2759"/>
<evidence type="ECO:0000256" key="8">
    <source>
        <dbReference type="ARBA" id="ARBA00022737"/>
    </source>
</evidence>
<reference evidence="15 16" key="1">
    <citation type="journal article" date="2011" name="Proc. Natl. Acad. Sci. U.S.A.">
        <title>Evolutionary erosion of yeast sex chromosomes by mating-type switching accidents.</title>
        <authorList>
            <person name="Gordon J.L."/>
            <person name="Armisen D."/>
            <person name="Proux-Wera E."/>
            <person name="Oheigeartaigh S.S."/>
            <person name="Byrne K.P."/>
            <person name="Wolfe K.H."/>
        </authorList>
    </citation>
    <scope>NUCLEOTIDE SEQUENCE [LARGE SCALE GENOMIC DNA]</scope>
    <source>
        <strain evidence="16">ATCC 76901 / BCRC 22586 / CBS 4309 / NBRC 1992 / NRRL Y-12630</strain>
    </source>
</reference>
<evidence type="ECO:0000313" key="16">
    <source>
        <dbReference type="Proteomes" id="UP000001640"/>
    </source>
</evidence>
<evidence type="ECO:0000256" key="10">
    <source>
        <dbReference type="ARBA" id="ARBA00023187"/>
    </source>
</evidence>
<keyword evidence="16" id="KW-1185">Reference proteome</keyword>
<dbReference type="PANTHER" id="PTHR43995:SF1">
    <property type="entry name" value="PRE-MRNA-PROCESSING FACTOR 19"/>
    <property type="match status" value="1"/>
</dbReference>
<dbReference type="GO" id="GO:0071006">
    <property type="term" value="C:U2-type catalytic step 1 spliceosome"/>
    <property type="evidence" value="ECO:0007669"/>
    <property type="project" value="TreeGrafter"/>
</dbReference>
<evidence type="ECO:0000256" key="2">
    <source>
        <dbReference type="ARBA" id="ARBA00004906"/>
    </source>
</evidence>
<comment type="pathway">
    <text evidence="2 12">Protein modification; protein ubiquitination.</text>
</comment>
<dbReference type="GO" id="GO:0006281">
    <property type="term" value="P:DNA repair"/>
    <property type="evidence" value="ECO:0007669"/>
    <property type="project" value="UniProtKB-KW"/>
</dbReference>
<evidence type="ECO:0000259" key="14">
    <source>
        <dbReference type="SMART" id="SM00504"/>
    </source>
</evidence>
<dbReference type="KEGG" id="ncs:NCAS_0F02180"/>
<dbReference type="Pfam" id="PF08606">
    <property type="entry name" value="Prp19"/>
    <property type="match status" value="1"/>
</dbReference>